<evidence type="ECO:0000259" key="3">
    <source>
        <dbReference type="Pfam" id="PF16005"/>
    </source>
</evidence>
<keyword evidence="4" id="KW-1185">Reference proteome</keyword>
<evidence type="ECO:0000256" key="2">
    <source>
        <dbReference type="ARBA" id="ARBA00022884"/>
    </source>
</evidence>
<dbReference type="PANTHER" id="PTHR31368:SF6">
    <property type="entry name" value="KH HOMOLOGY DOMAIN-CONTAINING PROTEIN 1"/>
    <property type="match status" value="1"/>
</dbReference>
<accession>A0A6P3FRD2</accession>
<dbReference type="GO" id="GO:0003723">
    <property type="term" value="F:RNA binding"/>
    <property type="evidence" value="ECO:0007669"/>
    <property type="project" value="UniProtKB-KW"/>
</dbReference>
<dbReference type="Gene3D" id="3.30.1370.10">
    <property type="entry name" value="K Homology domain, type 1"/>
    <property type="match status" value="1"/>
</dbReference>
<name>A0A6P3FRD2_OCTDE</name>
<dbReference type="OrthoDB" id="9835352at2759"/>
<feature type="domain" description="KH-like RNA-binding" evidence="3">
    <location>
        <begin position="10"/>
        <end position="91"/>
    </location>
</feature>
<dbReference type="CDD" id="cd12795">
    <property type="entry name" value="FILIA_N_like"/>
    <property type="match status" value="1"/>
</dbReference>
<dbReference type="AlphaFoldDB" id="A0A6P3FRD2"/>
<dbReference type="Proteomes" id="UP000515203">
    <property type="component" value="Unplaced"/>
</dbReference>
<gene>
    <name evidence="5" type="primary">LOC101580995</name>
</gene>
<evidence type="ECO:0000256" key="1">
    <source>
        <dbReference type="ARBA" id="ARBA00009081"/>
    </source>
</evidence>
<evidence type="ECO:0000313" key="5">
    <source>
        <dbReference type="RefSeq" id="XP_004645354.1"/>
    </source>
</evidence>
<proteinExistence type="inferred from homology"/>
<dbReference type="RefSeq" id="XP_004645354.1">
    <property type="nucleotide sequence ID" value="XM_004645297.1"/>
</dbReference>
<organism evidence="4 5">
    <name type="scientific">Octodon degus</name>
    <name type="common">Degu</name>
    <name type="synonym">Sciurus degus</name>
    <dbReference type="NCBI Taxonomy" id="10160"/>
    <lineage>
        <taxon>Eukaryota</taxon>
        <taxon>Metazoa</taxon>
        <taxon>Chordata</taxon>
        <taxon>Craniata</taxon>
        <taxon>Vertebrata</taxon>
        <taxon>Euteleostomi</taxon>
        <taxon>Mammalia</taxon>
        <taxon>Eutheria</taxon>
        <taxon>Euarchontoglires</taxon>
        <taxon>Glires</taxon>
        <taxon>Rodentia</taxon>
        <taxon>Hystricomorpha</taxon>
        <taxon>Octodontidae</taxon>
        <taxon>Octodon</taxon>
    </lineage>
</organism>
<evidence type="ECO:0000313" key="4">
    <source>
        <dbReference type="Proteomes" id="UP000515203"/>
    </source>
</evidence>
<dbReference type="Pfam" id="PF16005">
    <property type="entry name" value="MOEP19"/>
    <property type="match status" value="1"/>
</dbReference>
<dbReference type="InterPro" id="IPR036612">
    <property type="entry name" value="KH_dom_type_1_sf"/>
</dbReference>
<dbReference type="PANTHER" id="PTHR31368">
    <property type="entry name" value="DEVELOPMENT PLURPOTENCY-ASSOCIATED PROTEIN 1/5 FAMILY MEMBER"/>
    <property type="match status" value="1"/>
</dbReference>
<comment type="similarity">
    <text evidence="1">Belongs to the KHDC1 family.</text>
</comment>
<keyword evidence="2" id="KW-0694">RNA-binding</keyword>
<dbReference type="FunCoup" id="A0A6P3FRD2">
    <property type="interactions" value="49"/>
</dbReference>
<reference evidence="5" key="1">
    <citation type="submission" date="2025-08" db="UniProtKB">
        <authorList>
            <consortium name="RefSeq"/>
        </authorList>
    </citation>
    <scope>IDENTIFICATION</scope>
</reference>
<dbReference type="InParanoid" id="A0A6P3FRD2"/>
<sequence length="125" mass="13941">MERGSGGEGQAWWMDPEHFRRPLVFFMDAEQEELVFGRGDADLRRLEEHSHTLIQLEAWATPEGHTRVTVVGSPGARHWLQELVRSLDSADYEERARALELLGRVHGRPLCPASPGLCRAGAAAA</sequence>
<dbReference type="GO" id="GO:0005737">
    <property type="term" value="C:cytoplasm"/>
    <property type="evidence" value="ECO:0007669"/>
    <property type="project" value="TreeGrafter"/>
</dbReference>
<dbReference type="GeneID" id="101580995"/>
<dbReference type="InterPro" id="IPR031952">
    <property type="entry name" value="MOEP19_KH-like"/>
</dbReference>
<protein>
    <submittedName>
        <fullName evidence="5">KH homology domain-containing protein 1-like</fullName>
    </submittedName>
</protein>